<proteinExistence type="inferred from homology"/>
<dbReference type="GO" id="GO:0005886">
    <property type="term" value="C:plasma membrane"/>
    <property type="evidence" value="ECO:0007669"/>
    <property type="project" value="TreeGrafter"/>
</dbReference>
<feature type="transmembrane region" description="Helical" evidence="5">
    <location>
        <begin position="36"/>
        <end position="55"/>
    </location>
</feature>
<evidence type="ECO:0000256" key="2">
    <source>
        <dbReference type="ARBA" id="ARBA00029447"/>
    </source>
</evidence>
<dbReference type="Pfam" id="PF12729">
    <property type="entry name" value="4HB_MCP_1"/>
    <property type="match status" value="1"/>
</dbReference>
<keyword evidence="5" id="KW-0812">Transmembrane</keyword>
<dbReference type="InterPro" id="IPR024478">
    <property type="entry name" value="HlyB_4HB_MCP"/>
</dbReference>
<keyword evidence="3" id="KW-0807">Transducer</keyword>
<dbReference type="Pfam" id="PF00015">
    <property type="entry name" value="MCPsignal"/>
    <property type="match status" value="1"/>
</dbReference>
<dbReference type="Proteomes" id="UP000290218">
    <property type="component" value="Unassembled WGS sequence"/>
</dbReference>
<keyword evidence="1" id="KW-0488">Methylation</keyword>
<dbReference type="SMART" id="SM00283">
    <property type="entry name" value="MA"/>
    <property type="match status" value="1"/>
</dbReference>
<keyword evidence="5" id="KW-1133">Transmembrane helix</keyword>
<feature type="domain" description="Methyl-accepting transducer" evidence="6">
    <location>
        <begin position="249"/>
        <end position="478"/>
    </location>
</feature>
<sequence>MPSACPRATGHHSPVVPNPCAQGDLAMNTWSLGRRVGAGFSLVLVIVVALAATSIREFNLISDSAHFLAESGIPKAMSLQRIQGLIRENLGLVQAYGHAEDKAAVDAEVAGNVAEIDRLVTDYASRLIQSGEQHRFAEFKALRAEWVVAFKQFLGLQKQGQREAAEEWLKHQVLPAYHEVDEILEGMVEDSARVLASSEQQIMADVRIGIGAAWAWGIGALLAGISVGVGVSLSTSRLLRRTADVMITGSQEVVAAAGQVSGAAAALASGATEQAAALEQASASMTEIQGTTQNNHDQTVNARKMAAEAQVAADTGGLAVKKLTAAMQELTVSSGQVAKIVKTIDEIAFQTNILALNAAVEAARAGEAGAGFAVVAEEVRSLAQRSAQAAKETADKISAAMTRSDEGARISADVANSLTTITEKVQQLNGIIESLDGSSTQQTEGIAQINDAFVQMDKGTQGNAAAAEEASAAALAMNQQAVALNELVADLMRLSGGRREFDHLGQVGQLQPEGKRHRDEALRKEPAVKSPPAKVDSPIKSRLEGVSAGAHATEDFFK</sequence>
<organism evidence="7 8">
    <name type="scientific">Oleiharenicola lentus</name>
    <dbReference type="NCBI Taxonomy" id="2508720"/>
    <lineage>
        <taxon>Bacteria</taxon>
        <taxon>Pseudomonadati</taxon>
        <taxon>Verrucomicrobiota</taxon>
        <taxon>Opitutia</taxon>
        <taxon>Opitutales</taxon>
        <taxon>Opitutaceae</taxon>
        <taxon>Oleiharenicola</taxon>
    </lineage>
</organism>
<dbReference type="EMBL" id="SDHX01000001">
    <property type="protein sequence ID" value="RXK55245.1"/>
    <property type="molecule type" value="Genomic_DNA"/>
</dbReference>
<evidence type="ECO:0000256" key="4">
    <source>
        <dbReference type="SAM" id="MobiDB-lite"/>
    </source>
</evidence>
<keyword evidence="8" id="KW-1185">Reference proteome</keyword>
<accession>A0A4Q1C8H3</accession>
<comment type="caution">
    <text evidence="7">The sequence shown here is derived from an EMBL/GenBank/DDBJ whole genome shotgun (WGS) entry which is preliminary data.</text>
</comment>
<evidence type="ECO:0000313" key="7">
    <source>
        <dbReference type="EMBL" id="RXK55245.1"/>
    </source>
</evidence>
<feature type="region of interest" description="Disordered" evidence="4">
    <location>
        <begin position="503"/>
        <end position="558"/>
    </location>
</feature>
<dbReference type="SUPFAM" id="SSF58104">
    <property type="entry name" value="Methyl-accepting chemotaxis protein (MCP) signaling domain"/>
    <property type="match status" value="1"/>
</dbReference>
<name>A0A4Q1C8H3_9BACT</name>
<dbReference type="GO" id="GO:0007165">
    <property type="term" value="P:signal transduction"/>
    <property type="evidence" value="ECO:0007669"/>
    <property type="project" value="UniProtKB-KW"/>
</dbReference>
<dbReference type="Gene3D" id="1.10.287.950">
    <property type="entry name" value="Methyl-accepting chemotaxis protein"/>
    <property type="match status" value="1"/>
</dbReference>
<dbReference type="GO" id="GO:0006935">
    <property type="term" value="P:chemotaxis"/>
    <property type="evidence" value="ECO:0007669"/>
    <property type="project" value="InterPro"/>
</dbReference>
<dbReference type="PROSITE" id="PS50111">
    <property type="entry name" value="CHEMOTAXIS_TRANSDUC_2"/>
    <property type="match status" value="1"/>
</dbReference>
<evidence type="ECO:0000256" key="3">
    <source>
        <dbReference type="PROSITE-ProRule" id="PRU00284"/>
    </source>
</evidence>
<evidence type="ECO:0000256" key="5">
    <source>
        <dbReference type="SAM" id="Phobius"/>
    </source>
</evidence>
<feature type="compositionally biased region" description="Basic and acidic residues" evidence="4">
    <location>
        <begin position="513"/>
        <end position="527"/>
    </location>
</feature>
<reference evidence="7 8" key="1">
    <citation type="submission" date="2019-01" db="EMBL/GenBank/DDBJ databases">
        <title>Lacunisphaera sp. strain TWA-58.</title>
        <authorList>
            <person name="Chen W.-M."/>
        </authorList>
    </citation>
    <scope>NUCLEOTIDE SEQUENCE [LARGE SCALE GENOMIC DNA]</scope>
    <source>
        <strain evidence="7 8">TWA-58</strain>
    </source>
</reference>
<evidence type="ECO:0000313" key="8">
    <source>
        <dbReference type="Proteomes" id="UP000290218"/>
    </source>
</evidence>
<dbReference type="OrthoDB" id="196085at2"/>
<feature type="transmembrane region" description="Helical" evidence="5">
    <location>
        <begin position="213"/>
        <end position="233"/>
    </location>
</feature>
<evidence type="ECO:0000256" key="1">
    <source>
        <dbReference type="ARBA" id="ARBA00022481"/>
    </source>
</evidence>
<dbReference type="PANTHER" id="PTHR43531:SF14">
    <property type="entry name" value="METHYL-ACCEPTING CHEMOTAXIS PROTEIN I-RELATED"/>
    <property type="match status" value="1"/>
</dbReference>
<dbReference type="AlphaFoldDB" id="A0A4Q1C8H3"/>
<dbReference type="InterPro" id="IPR004089">
    <property type="entry name" value="MCPsignal_dom"/>
</dbReference>
<comment type="similarity">
    <text evidence="2">Belongs to the methyl-accepting chemotaxis (MCP) protein family.</text>
</comment>
<dbReference type="PANTHER" id="PTHR43531">
    <property type="entry name" value="PROTEIN ICFG"/>
    <property type="match status" value="1"/>
</dbReference>
<dbReference type="GO" id="GO:0004888">
    <property type="term" value="F:transmembrane signaling receptor activity"/>
    <property type="evidence" value="ECO:0007669"/>
    <property type="project" value="InterPro"/>
</dbReference>
<evidence type="ECO:0000259" key="6">
    <source>
        <dbReference type="PROSITE" id="PS50111"/>
    </source>
</evidence>
<dbReference type="InterPro" id="IPR004090">
    <property type="entry name" value="Chemotax_Me-accpt_rcpt"/>
</dbReference>
<dbReference type="InterPro" id="IPR051310">
    <property type="entry name" value="MCP_chemotaxis"/>
</dbReference>
<keyword evidence="5" id="KW-0472">Membrane</keyword>
<gene>
    <name evidence="7" type="ORF">ESB00_04935</name>
</gene>
<dbReference type="PRINTS" id="PR00260">
    <property type="entry name" value="CHEMTRNSDUCR"/>
</dbReference>
<protein>
    <recommendedName>
        <fullName evidence="6">Methyl-accepting transducer domain-containing protein</fullName>
    </recommendedName>
</protein>